<feature type="signal peptide" evidence="2">
    <location>
        <begin position="1"/>
        <end position="20"/>
    </location>
</feature>
<evidence type="ECO:0000313" key="8">
    <source>
        <dbReference type="EMBL" id="OHX21849.1"/>
    </source>
</evidence>
<dbReference type="SMART" id="SM00028">
    <property type="entry name" value="TPR"/>
    <property type="match status" value="2"/>
</dbReference>
<keyword evidence="2" id="KW-0131">Cell cycle</keyword>
<dbReference type="Proteomes" id="UP000180088">
    <property type="component" value="Unassembled WGS sequence"/>
</dbReference>
<dbReference type="EMBL" id="MKCT01000001">
    <property type="protein sequence ID" value="OHX21849.1"/>
    <property type="molecule type" value="Genomic_DNA"/>
</dbReference>
<dbReference type="InterPro" id="IPR039565">
    <property type="entry name" value="BamD-like"/>
</dbReference>
<dbReference type="STRING" id="1903179.BI347_07600"/>
<feature type="coiled-coil region" evidence="2">
    <location>
        <begin position="53"/>
        <end position="80"/>
    </location>
</feature>
<keyword evidence="3" id="KW-0802">TPR repeat</keyword>
<dbReference type="InterPro" id="IPR034706">
    <property type="entry name" value="CpoB"/>
</dbReference>
<dbReference type="Gene3D" id="1.25.40.10">
    <property type="entry name" value="Tetratricopeptide repeat domain"/>
    <property type="match status" value="1"/>
</dbReference>
<evidence type="ECO:0000313" key="10">
    <source>
        <dbReference type="Proteomes" id="UP000180280"/>
    </source>
</evidence>
<evidence type="ECO:0000256" key="2">
    <source>
        <dbReference type="HAMAP-Rule" id="MF_02066"/>
    </source>
</evidence>
<evidence type="ECO:0000256" key="1">
    <source>
        <dbReference type="ARBA" id="ARBA00022729"/>
    </source>
</evidence>
<dbReference type="NCBIfam" id="TIGR02795">
    <property type="entry name" value="tol_pal_ybgF"/>
    <property type="match status" value="1"/>
</dbReference>
<dbReference type="GO" id="GO:0030288">
    <property type="term" value="C:outer membrane-bounded periplasmic space"/>
    <property type="evidence" value="ECO:0007669"/>
    <property type="project" value="UniProtKB-UniRule"/>
</dbReference>
<accession>A0A1S1X1I8</accession>
<protein>
    <recommendedName>
        <fullName evidence="2">Cell division coordinator CpoB</fullName>
    </recommendedName>
</protein>
<feature type="chain" id="PRO_5010390541" description="Cell division coordinator CpoB" evidence="2">
    <location>
        <begin position="21"/>
        <end position="245"/>
    </location>
</feature>
<feature type="compositionally biased region" description="Basic and acidic residues" evidence="4">
    <location>
        <begin position="96"/>
        <end position="106"/>
    </location>
</feature>
<organism evidence="7 9">
    <name type="scientific">Chromobacterium sphagni</name>
    <dbReference type="NCBI Taxonomy" id="1903179"/>
    <lineage>
        <taxon>Bacteria</taxon>
        <taxon>Pseudomonadati</taxon>
        <taxon>Pseudomonadota</taxon>
        <taxon>Betaproteobacteria</taxon>
        <taxon>Neisseriales</taxon>
        <taxon>Chromobacteriaceae</taxon>
        <taxon>Chromobacterium</taxon>
    </lineage>
</organism>
<gene>
    <name evidence="2" type="primary">cpoB</name>
    <name evidence="8" type="ORF">BI344_04910</name>
    <name evidence="7" type="ORF">BI347_07600</name>
</gene>
<dbReference type="SUPFAM" id="SSF48452">
    <property type="entry name" value="TPR-like"/>
    <property type="match status" value="1"/>
</dbReference>
<keyword evidence="1 2" id="KW-0732">Signal</keyword>
<sequence precursor="true">MKRLAIHSALLLILTGCATSSDLEATRRQIDQVNRQASTRLSEVESKLSNDKLLEMVSQVENLKAEVAKLRGDVEVLNYNLQTTQKRQNDLYNDLDGRLSHLEGTGKQDASQPAAQQASSGDSQASPDYDKALNLLRARDFPNAINALGLYIQQNPQAPQAAEASYWLGVAHTALRQYDAAIDIHRRFVEQYPSNHFAPDAMRNIGTCQRDLGQVDQAKNTFRRLIKLYPKSDAAQKAKQQLAKM</sequence>
<dbReference type="Proteomes" id="UP000180280">
    <property type="component" value="Unassembled WGS sequence"/>
</dbReference>
<keyword evidence="2" id="KW-0175">Coiled coil</keyword>
<dbReference type="PROSITE" id="PS51257">
    <property type="entry name" value="PROKAR_LIPOPROTEIN"/>
    <property type="match status" value="1"/>
</dbReference>
<dbReference type="GO" id="GO:0043093">
    <property type="term" value="P:FtsZ-dependent cytokinesis"/>
    <property type="evidence" value="ECO:0007669"/>
    <property type="project" value="UniProtKB-UniRule"/>
</dbReference>
<feature type="repeat" description="TPR" evidence="3">
    <location>
        <begin position="162"/>
        <end position="195"/>
    </location>
</feature>
<dbReference type="InterPro" id="IPR019734">
    <property type="entry name" value="TPR_rpt"/>
</dbReference>
<keyword evidence="10" id="KW-1185">Reference proteome</keyword>
<keyword evidence="2" id="KW-0574">Periplasm</keyword>
<proteinExistence type="inferred from homology"/>
<comment type="subcellular location">
    <subcellularLocation>
        <location evidence="2">Periplasm</location>
    </subcellularLocation>
</comment>
<dbReference type="InterPro" id="IPR014162">
    <property type="entry name" value="CpoB_C"/>
</dbReference>
<feature type="region of interest" description="Disordered" evidence="4">
    <location>
        <begin position="96"/>
        <end position="128"/>
    </location>
</feature>
<feature type="compositionally biased region" description="Low complexity" evidence="4">
    <location>
        <begin position="108"/>
        <end position="127"/>
    </location>
</feature>
<feature type="domain" description="Outer membrane lipoprotein BamD-like" evidence="5">
    <location>
        <begin position="128"/>
        <end position="244"/>
    </location>
</feature>
<comment type="caution">
    <text evidence="7">The sequence shown here is derived from an EMBL/GenBank/DDBJ whole genome shotgun (WGS) entry which is preliminary data.</text>
</comment>
<evidence type="ECO:0000313" key="7">
    <source>
        <dbReference type="EMBL" id="OHX13391.1"/>
    </source>
</evidence>
<comment type="function">
    <text evidence="2">Mediates coordination of peptidoglycan synthesis and outer membrane constriction during cell division.</text>
</comment>
<evidence type="ECO:0000259" key="6">
    <source>
        <dbReference type="Pfam" id="PF16331"/>
    </source>
</evidence>
<dbReference type="AlphaFoldDB" id="A0A1S1X1I8"/>
<evidence type="ECO:0000256" key="4">
    <source>
        <dbReference type="SAM" id="MobiDB-lite"/>
    </source>
</evidence>
<dbReference type="InterPro" id="IPR011990">
    <property type="entry name" value="TPR-like_helical_dom_sf"/>
</dbReference>
<keyword evidence="2" id="KW-0132">Cell division</keyword>
<dbReference type="PROSITE" id="PS50005">
    <property type="entry name" value="TPR"/>
    <property type="match status" value="2"/>
</dbReference>
<dbReference type="HAMAP" id="MF_02066">
    <property type="entry name" value="CpoB"/>
    <property type="match status" value="1"/>
</dbReference>
<dbReference type="GO" id="GO:0070206">
    <property type="term" value="P:protein trimerization"/>
    <property type="evidence" value="ECO:0007669"/>
    <property type="project" value="InterPro"/>
</dbReference>
<dbReference type="OrthoDB" id="8525418at2"/>
<comment type="similarity">
    <text evidence="2">Belongs to the CpoB family.</text>
</comment>
<evidence type="ECO:0000259" key="5">
    <source>
        <dbReference type="Pfam" id="PF13525"/>
    </source>
</evidence>
<evidence type="ECO:0000256" key="3">
    <source>
        <dbReference type="PROSITE-ProRule" id="PRU00339"/>
    </source>
</evidence>
<dbReference type="Pfam" id="PF13525">
    <property type="entry name" value="YfiO"/>
    <property type="match status" value="1"/>
</dbReference>
<feature type="repeat" description="TPR" evidence="3">
    <location>
        <begin position="199"/>
        <end position="232"/>
    </location>
</feature>
<dbReference type="EMBL" id="MKCS01000001">
    <property type="protein sequence ID" value="OHX13391.1"/>
    <property type="molecule type" value="Genomic_DNA"/>
</dbReference>
<dbReference type="RefSeq" id="WP_071111801.1">
    <property type="nucleotide sequence ID" value="NZ_MKCS01000001.1"/>
</dbReference>
<feature type="domain" description="YbgF trimerisation" evidence="6">
    <location>
        <begin position="38"/>
        <end position="107"/>
    </location>
</feature>
<dbReference type="Gene3D" id="1.20.5.110">
    <property type="match status" value="1"/>
</dbReference>
<name>A0A1S1X1I8_9NEIS</name>
<dbReference type="InterPro" id="IPR032519">
    <property type="entry name" value="YbgF_tri"/>
</dbReference>
<reference evidence="9 10" key="1">
    <citation type="submission" date="2016-09" db="EMBL/GenBank/DDBJ databases">
        <title>Chromobacterium muskegensis sp. nov., an insecticidal bacterium isolated from Sphagnum bogs.</title>
        <authorList>
            <person name="Sparks M.E."/>
            <person name="Blackburn M.B."/>
            <person name="Gundersen-Rindal D.E."/>
            <person name="Mitchell A."/>
            <person name="Farrar R."/>
            <person name="Kuhar D."/>
        </authorList>
    </citation>
    <scope>NUCLEOTIDE SEQUENCE [LARGE SCALE GENOMIC DNA]</scope>
    <source>
        <strain evidence="8 10">14B-1</strain>
        <strain evidence="7 9">37-2</strain>
    </source>
</reference>
<dbReference type="Pfam" id="PF16331">
    <property type="entry name" value="TolA_bind_tri"/>
    <property type="match status" value="1"/>
</dbReference>
<evidence type="ECO:0000313" key="9">
    <source>
        <dbReference type="Proteomes" id="UP000180088"/>
    </source>
</evidence>